<protein>
    <submittedName>
        <fullName evidence="2">Uncharacterized protein</fullName>
    </submittedName>
</protein>
<reference evidence="2" key="2">
    <citation type="submission" date="2021-12" db="EMBL/GenBank/DDBJ databases">
        <title>Resequencing data analysis of finger millet.</title>
        <authorList>
            <person name="Hatakeyama M."/>
            <person name="Aluri S."/>
            <person name="Balachadran M.T."/>
            <person name="Sivarajan S.R."/>
            <person name="Poveda L."/>
            <person name="Shimizu-Inatsugi R."/>
            <person name="Schlapbach R."/>
            <person name="Sreeman S.M."/>
            <person name="Shimizu K.K."/>
        </authorList>
    </citation>
    <scope>NUCLEOTIDE SEQUENCE</scope>
</reference>
<name>A0AAV5F931_ELECO</name>
<feature type="compositionally biased region" description="Basic and acidic residues" evidence="1">
    <location>
        <begin position="32"/>
        <end position="45"/>
    </location>
</feature>
<organism evidence="2 3">
    <name type="scientific">Eleusine coracana subsp. coracana</name>
    <dbReference type="NCBI Taxonomy" id="191504"/>
    <lineage>
        <taxon>Eukaryota</taxon>
        <taxon>Viridiplantae</taxon>
        <taxon>Streptophyta</taxon>
        <taxon>Embryophyta</taxon>
        <taxon>Tracheophyta</taxon>
        <taxon>Spermatophyta</taxon>
        <taxon>Magnoliopsida</taxon>
        <taxon>Liliopsida</taxon>
        <taxon>Poales</taxon>
        <taxon>Poaceae</taxon>
        <taxon>PACMAD clade</taxon>
        <taxon>Chloridoideae</taxon>
        <taxon>Cynodonteae</taxon>
        <taxon>Eleusininae</taxon>
        <taxon>Eleusine</taxon>
    </lineage>
</organism>
<reference evidence="2" key="1">
    <citation type="journal article" date="2018" name="DNA Res.">
        <title>Multiple hybrid de novo genome assembly of finger millet, an orphan allotetraploid crop.</title>
        <authorList>
            <person name="Hatakeyama M."/>
            <person name="Aluri S."/>
            <person name="Balachadran M.T."/>
            <person name="Sivarajan S.R."/>
            <person name="Patrignani A."/>
            <person name="Gruter S."/>
            <person name="Poveda L."/>
            <person name="Shimizu-Inatsugi R."/>
            <person name="Baeten J."/>
            <person name="Francoijs K.J."/>
            <person name="Nataraja K.N."/>
            <person name="Reddy Y.A.N."/>
            <person name="Phadnis S."/>
            <person name="Ravikumar R.L."/>
            <person name="Schlapbach R."/>
            <person name="Sreeman S.M."/>
            <person name="Shimizu K.K."/>
        </authorList>
    </citation>
    <scope>NUCLEOTIDE SEQUENCE</scope>
</reference>
<dbReference type="AlphaFoldDB" id="A0AAV5F931"/>
<feature type="region of interest" description="Disordered" evidence="1">
    <location>
        <begin position="1"/>
        <end position="60"/>
    </location>
</feature>
<comment type="caution">
    <text evidence="2">The sequence shown here is derived from an EMBL/GenBank/DDBJ whole genome shotgun (WGS) entry which is preliminary data.</text>
</comment>
<evidence type="ECO:0000313" key="2">
    <source>
        <dbReference type="EMBL" id="GJN31384.1"/>
    </source>
</evidence>
<proteinExistence type="predicted"/>
<dbReference type="Proteomes" id="UP001054889">
    <property type="component" value="Unassembled WGS sequence"/>
</dbReference>
<dbReference type="EMBL" id="BQKI01000082">
    <property type="protein sequence ID" value="GJN31384.1"/>
    <property type="molecule type" value="Genomic_DNA"/>
</dbReference>
<accession>A0AAV5F931</accession>
<gene>
    <name evidence="2" type="primary">gb19777</name>
    <name evidence="2" type="ORF">PR202_gb19777</name>
</gene>
<feature type="compositionally biased region" description="Low complexity" evidence="1">
    <location>
        <begin position="16"/>
        <end position="25"/>
    </location>
</feature>
<sequence length="92" mass="9634">MAQRTRVDSDVEESDGVGATRWAVGRVGGGARRQDERRGEQEVAHGDGTSSGASKQRRTTAGIMRLAVSSGTRARVRCSSTTVVGSSTPRSA</sequence>
<keyword evidence="3" id="KW-1185">Reference proteome</keyword>
<evidence type="ECO:0000256" key="1">
    <source>
        <dbReference type="SAM" id="MobiDB-lite"/>
    </source>
</evidence>
<evidence type="ECO:0000313" key="3">
    <source>
        <dbReference type="Proteomes" id="UP001054889"/>
    </source>
</evidence>